<evidence type="ECO:0000313" key="2">
    <source>
        <dbReference type="EMBL" id="KUJ11152.1"/>
    </source>
</evidence>
<sequence length="224" mass="25068">MDITTVLASPQIQDLPEPRLLTTHEASLSLNLSTRLSPLSSRIPPPLTLLHHLYLHLHINPSHAYTRHIEHNPQNHPHRHGTNSTTRKSFHNTKTNYHHLPASYLPEIYSTATPADILRRLPTHAPDHEPPQLRLTRPFIPSPINSPIGFDSNPTQSHLTSPQKPNQPTNQPAAAAAAAEHYAPQLALHTYLGTYASITESQVRPLSQSWESSLPMFRMHYCGG</sequence>
<keyword evidence="3" id="KW-1185">Reference proteome</keyword>
<dbReference type="KEGG" id="psco:LY89DRAFT_689076"/>
<feature type="region of interest" description="Disordered" evidence="1">
    <location>
        <begin position="71"/>
        <end position="91"/>
    </location>
</feature>
<reference evidence="2 3" key="1">
    <citation type="submission" date="2015-10" db="EMBL/GenBank/DDBJ databases">
        <title>Full genome of DAOMC 229536 Phialocephala scopiformis, a fungal endophyte of spruce producing the potent anti-insectan compound rugulosin.</title>
        <authorList>
            <consortium name="DOE Joint Genome Institute"/>
            <person name="Walker A.K."/>
            <person name="Frasz S.L."/>
            <person name="Seifert K.A."/>
            <person name="Miller J.D."/>
            <person name="Mondo S.J."/>
            <person name="Labutti K."/>
            <person name="Lipzen A."/>
            <person name="Dockter R."/>
            <person name="Kennedy M."/>
            <person name="Grigoriev I.V."/>
            <person name="Spatafora J.W."/>
        </authorList>
    </citation>
    <scope>NUCLEOTIDE SEQUENCE [LARGE SCALE GENOMIC DNA]</scope>
    <source>
        <strain evidence="2 3">CBS 120377</strain>
    </source>
</reference>
<dbReference type="RefSeq" id="XP_018065507.1">
    <property type="nucleotide sequence ID" value="XM_018215839.1"/>
</dbReference>
<dbReference type="EMBL" id="KQ947427">
    <property type="protein sequence ID" value="KUJ11152.1"/>
    <property type="molecule type" value="Genomic_DNA"/>
</dbReference>
<organism evidence="2 3">
    <name type="scientific">Mollisia scopiformis</name>
    <name type="common">Conifer needle endophyte fungus</name>
    <name type="synonym">Phialocephala scopiformis</name>
    <dbReference type="NCBI Taxonomy" id="149040"/>
    <lineage>
        <taxon>Eukaryota</taxon>
        <taxon>Fungi</taxon>
        <taxon>Dikarya</taxon>
        <taxon>Ascomycota</taxon>
        <taxon>Pezizomycotina</taxon>
        <taxon>Leotiomycetes</taxon>
        <taxon>Helotiales</taxon>
        <taxon>Mollisiaceae</taxon>
        <taxon>Mollisia</taxon>
    </lineage>
</organism>
<feature type="compositionally biased region" description="Polar residues" evidence="1">
    <location>
        <begin position="152"/>
        <end position="172"/>
    </location>
</feature>
<accession>A0A194WU66</accession>
<evidence type="ECO:0000256" key="1">
    <source>
        <dbReference type="SAM" id="MobiDB-lite"/>
    </source>
</evidence>
<gene>
    <name evidence="2" type="ORF">LY89DRAFT_689076</name>
</gene>
<dbReference type="InParanoid" id="A0A194WU66"/>
<proteinExistence type="predicted"/>
<dbReference type="GeneID" id="28825565"/>
<protein>
    <submittedName>
        <fullName evidence="2">Uncharacterized protein</fullName>
    </submittedName>
</protein>
<name>A0A194WU66_MOLSC</name>
<dbReference type="Proteomes" id="UP000070700">
    <property type="component" value="Unassembled WGS sequence"/>
</dbReference>
<evidence type="ECO:0000313" key="3">
    <source>
        <dbReference type="Proteomes" id="UP000070700"/>
    </source>
</evidence>
<feature type="region of interest" description="Disordered" evidence="1">
    <location>
        <begin position="122"/>
        <end position="178"/>
    </location>
</feature>
<dbReference type="AlphaFoldDB" id="A0A194WU66"/>
<feature type="compositionally biased region" description="Polar residues" evidence="1">
    <location>
        <begin position="82"/>
        <end position="91"/>
    </location>
</feature>